<keyword evidence="1" id="KW-0560">Oxidoreductase</keyword>
<gene>
    <name evidence="3" type="ORF">GYA55_07940</name>
</gene>
<dbReference type="SUPFAM" id="SSF51735">
    <property type="entry name" value="NAD(P)-binding Rossmann-fold domains"/>
    <property type="match status" value="1"/>
</dbReference>
<reference evidence="3 4" key="1">
    <citation type="journal article" date="2020" name="Biotechnol. Biofuels">
        <title>New insights from the biogas microbiome by comprehensive genome-resolved metagenomics of nearly 1600 species originating from multiple anaerobic digesters.</title>
        <authorList>
            <person name="Campanaro S."/>
            <person name="Treu L."/>
            <person name="Rodriguez-R L.M."/>
            <person name="Kovalovszki A."/>
            <person name="Ziels R.M."/>
            <person name="Maus I."/>
            <person name="Zhu X."/>
            <person name="Kougias P.G."/>
            <person name="Basile A."/>
            <person name="Luo G."/>
            <person name="Schluter A."/>
            <person name="Konstantinidis K.T."/>
            <person name="Angelidaki I."/>
        </authorList>
    </citation>
    <scope>NUCLEOTIDE SEQUENCE [LARGE SCALE GENOMIC DNA]</scope>
    <source>
        <strain evidence="3">AS27yjCOA_65</strain>
    </source>
</reference>
<accession>A0A7X9FSM6</accession>
<dbReference type="GO" id="GO:0016491">
    <property type="term" value="F:oxidoreductase activity"/>
    <property type="evidence" value="ECO:0007669"/>
    <property type="project" value="UniProtKB-KW"/>
</dbReference>
<dbReference type="GO" id="GO:0051287">
    <property type="term" value="F:NAD binding"/>
    <property type="evidence" value="ECO:0007669"/>
    <property type="project" value="InterPro"/>
</dbReference>
<feature type="domain" description="D-isomer specific 2-hydroxyacid dehydrogenase NAD-binding" evidence="2">
    <location>
        <begin position="1"/>
        <end position="45"/>
    </location>
</feature>
<evidence type="ECO:0000313" key="3">
    <source>
        <dbReference type="EMBL" id="NMC63084.1"/>
    </source>
</evidence>
<evidence type="ECO:0000256" key="1">
    <source>
        <dbReference type="ARBA" id="ARBA00023002"/>
    </source>
</evidence>
<evidence type="ECO:0000259" key="2">
    <source>
        <dbReference type="Pfam" id="PF02826"/>
    </source>
</evidence>
<dbReference type="Proteomes" id="UP000524246">
    <property type="component" value="Unassembled WGS sequence"/>
</dbReference>
<proteinExistence type="predicted"/>
<dbReference type="InterPro" id="IPR050223">
    <property type="entry name" value="D-isomer_2-hydroxyacid_DH"/>
</dbReference>
<feature type="non-terminal residue" evidence="3">
    <location>
        <position position="1"/>
    </location>
</feature>
<dbReference type="InterPro" id="IPR036291">
    <property type="entry name" value="NAD(P)-bd_dom_sf"/>
</dbReference>
<evidence type="ECO:0000313" key="4">
    <source>
        <dbReference type="Proteomes" id="UP000524246"/>
    </source>
</evidence>
<comment type="caution">
    <text evidence="3">The sequence shown here is derived from an EMBL/GenBank/DDBJ whole genome shotgun (WGS) entry which is preliminary data.</text>
</comment>
<name>A0A7X9FSM6_9DELT</name>
<dbReference type="Gene3D" id="3.40.50.720">
    <property type="entry name" value="NAD(P)-binding Rossmann-like Domain"/>
    <property type="match status" value="2"/>
</dbReference>
<dbReference type="AlphaFoldDB" id="A0A7X9FSM6"/>
<dbReference type="Pfam" id="PF02826">
    <property type="entry name" value="2-Hacid_dh_C"/>
    <property type="match status" value="1"/>
</dbReference>
<dbReference type="PANTHER" id="PTHR10996">
    <property type="entry name" value="2-HYDROXYACID DEHYDROGENASE-RELATED"/>
    <property type="match status" value="1"/>
</dbReference>
<sequence length="79" mass="8184">QEAMAQALKNGQVGGFAADVLDPHPVTPDNPLLGLQNVLLTPHIGARTVESVERQGIAALNNMIGVLKGESVSNVVCAK</sequence>
<dbReference type="EMBL" id="JAAZON010000350">
    <property type="protein sequence ID" value="NMC63084.1"/>
    <property type="molecule type" value="Genomic_DNA"/>
</dbReference>
<protein>
    <submittedName>
        <fullName evidence="3">3-phosphoglycerate dehydrogenase</fullName>
    </submittedName>
</protein>
<dbReference type="InterPro" id="IPR006140">
    <property type="entry name" value="D-isomer_DH_NAD-bd"/>
</dbReference>
<organism evidence="3 4">
    <name type="scientific">SAR324 cluster bacterium</name>
    <dbReference type="NCBI Taxonomy" id="2024889"/>
    <lineage>
        <taxon>Bacteria</taxon>
        <taxon>Deltaproteobacteria</taxon>
        <taxon>SAR324 cluster</taxon>
    </lineage>
</organism>